<dbReference type="AlphaFoldDB" id="A0A2J8AG62"/>
<feature type="region of interest" description="Disordered" evidence="1">
    <location>
        <begin position="739"/>
        <end position="761"/>
    </location>
</feature>
<proteinExistence type="predicted"/>
<evidence type="ECO:0000256" key="1">
    <source>
        <dbReference type="SAM" id="MobiDB-lite"/>
    </source>
</evidence>
<feature type="compositionally biased region" description="Polar residues" evidence="1">
    <location>
        <begin position="61"/>
        <end position="70"/>
    </location>
</feature>
<gene>
    <name evidence="3" type="ORF">TSOC_001609</name>
</gene>
<name>A0A2J8AG62_9CHLO</name>
<dbReference type="EMBL" id="PGGS01000028">
    <property type="protein sequence ID" value="PNH11515.1"/>
    <property type="molecule type" value="Genomic_DNA"/>
</dbReference>
<reference evidence="3 4" key="1">
    <citation type="journal article" date="2017" name="Mol. Biol. Evol.">
        <title>The 4-celled Tetrabaena socialis nuclear genome reveals the essential components for genetic control of cell number at the origin of multicellularity in the volvocine lineage.</title>
        <authorList>
            <person name="Featherston J."/>
            <person name="Arakaki Y."/>
            <person name="Hanschen E.R."/>
            <person name="Ferris P.J."/>
            <person name="Michod R.E."/>
            <person name="Olson B.J.S.C."/>
            <person name="Nozaki H."/>
            <person name="Durand P.M."/>
        </authorList>
    </citation>
    <scope>NUCLEOTIDE SEQUENCE [LARGE SCALE GENOMIC DNA]</scope>
    <source>
        <strain evidence="3 4">NIES-571</strain>
    </source>
</reference>
<feature type="region of interest" description="Disordered" evidence="1">
    <location>
        <begin position="531"/>
        <end position="550"/>
    </location>
</feature>
<evidence type="ECO:0000259" key="2">
    <source>
        <dbReference type="Pfam" id="PF03235"/>
    </source>
</evidence>
<feature type="region of interest" description="Disordered" evidence="1">
    <location>
        <begin position="53"/>
        <end position="83"/>
    </location>
</feature>
<comment type="caution">
    <text evidence="3">The sequence shown here is derived from an EMBL/GenBank/DDBJ whole genome shotgun (WGS) entry which is preliminary data.</text>
</comment>
<keyword evidence="4" id="KW-1185">Reference proteome</keyword>
<dbReference type="PANTHER" id="PTHR35149">
    <property type="entry name" value="SLL5132 PROTEIN"/>
    <property type="match status" value="1"/>
</dbReference>
<sequence>MRLRCNATLGCISNQQARVPLRAPARRQYASMRVPVVGAFKDWFGGLTQKERPQEHLPAEQNGQRAQETVAQPALAPSASMGSPKRDFLEARQVSLYQLFDSSDFKFDIPTYQRPYAWRSKQIFELLQDFVKAYQSRQEYFLGAVVATKAADGAHVPYQLIDGQQRMTSLVILLAYLHGAARQQGNEVLEGRIRRMLYLEEDPLDPASSGRAPAAVHVAASAQELSPPERAHYSNAWAEMESVLGRTAFHSVFDHMRCLASVRDPGVRDASVLEYFTRKVDDPAAVKQILQVALDYARLLLQLRQGSWAAPELAAMLAETPPEQQEQEAQQPPQAVAEPEAAGLLAAPALVEEGRSLGGWAESGGVAAVATVAASEAEAAEAAQLWSVAEAELAATNVNVPAVAEAAGADVATGAAGVSEEAEAQLWAAMEAEVARETAAAEAALAGAAVPLAAAAEAPLEAGATRADWRRLAEEAIVYDSPVAAAAAAEAAVLPAPPPLQSAAAAAPAASEAAEAEDAAAQLLPQPPTLAPAEQQQEQQQQQQQQQRHQLAAAQQAALLAELDARSRHLNLFADDAWLPPLLEFFYQTDCLAHRVAFMKGAEALQLLLELEGDPAAKAVRWGVVADSLLQRPFSPEAVLGALALSGEERAAFRARLDSKDLYGTVEQRTLRHLLLRCEPACVSSQLADISALHVDKIAPQNAPEGSLWRKTRITSHCDPQSPWPEPWFAPEAEAGAEAPLAAASLQQEPSTVEGGAGSSEAADARASYDVKYWYDVQRTQWHSKLGNLVLLPSTAASAAAATADYGAKAALWRQAGVQARMPGFTGPLVAPEGRYGRFSFCFDECRTRHADMLEQLAAVFEL</sequence>
<dbReference type="OrthoDB" id="537448at2759"/>
<protein>
    <recommendedName>
        <fullName evidence="2">GmrSD restriction endonucleases N-terminal domain-containing protein</fullName>
    </recommendedName>
</protein>
<dbReference type="Proteomes" id="UP000236333">
    <property type="component" value="Unassembled WGS sequence"/>
</dbReference>
<dbReference type="PANTHER" id="PTHR35149:SF2">
    <property type="entry name" value="DUF262 DOMAIN-CONTAINING PROTEIN"/>
    <property type="match status" value="1"/>
</dbReference>
<evidence type="ECO:0000313" key="3">
    <source>
        <dbReference type="EMBL" id="PNH11515.1"/>
    </source>
</evidence>
<dbReference type="InterPro" id="IPR004919">
    <property type="entry name" value="GmrSD_N"/>
</dbReference>
<organism evidence="3 4">
    <name type="scientific">Tetrabaena socialis</name>
    <dbReference type="NCBI Taxonomy" id="47790"/>
    <lineage>
        <taxon>Eukaryota</taxon>
        <taxon>Viridiplantae</taxon>
        <taxon>Chlorophyta</taxon>
        <taxon>core chlorophytes</taxon>
        <taxon>Chlorophyceae</taxon>
        <taxon>CS clade</taxon>
        <taxon>Chlamydomonadales</taxon>
        <taxon>Tetrabaenaceae</taxon>
        <taxon>Tetrabaena</taxon>
    </lineage>
</organism>
<evidence type="ECO:0000313" key="4">
    <source>
        <dbReference type="Proteomes" id="UP000236333"/>
    </source>
</evidence>
<dbReference type="Pfam" id="PF03235">
    <property type="entry name" value="GmrSD_N"/>
    <property type="match status" value="1"/>
</dbReference>
<accession>A0A2J8AG62</accession>
<feature type="compositionally biased region" description="Low complexity" evidence="1">
    <location>
        <begin position="739"/>
        <end position="750"/>
    </location>
</feature>
<feature type="domain" description="GmrSD restriction endonucleases N-terminal" evidence="2">
    <location>
        <begin position="97"/>
        <end position="176"/>
    </location>
</feature>